<name>A0A7I8D1G7_9FIRM</name>
<sequence>MDRLLLDYIPPVFQGLLEPIATTEQPEIDALWDACLSALDDQYIISATSYGITRWESILGITPKGSDTLEVRRFRIQTRLNEDLPYTWNRLSQSLSALCGDGQYHMAMTGPYELSVRLALTSKKNLDDAIEMVKRMAPANLVLVVDLLYNQHQQIAAYTHQQLSAYTHTQIRSEVMS</sequence>
<dbReference type="InterPro" id="IPR018755">
    <property type="entry name" value="Phage_Mu_Gp48"/>
</dbReference>
<evidence type="ECO:0000313" key="1">
    <source>
        <dbReference type="EMBL" id="BCI60650.1"/>
    </source>
</evidence>
<dbReference type="Proteomes" id="UP000593890">
    <property type="component" value="Chromosome"/>
</dbReference>
<dbReference type="AlphaFoldDB" id="A0A7I8D1G7"/>
<dbReference type="EMBL" id="AP023321">
    <property type="protein sequence ID" value="BCI60650.1"/>
    <property type="molecule type" value="Genomic_DNA"/>
</dbReference>
<gene>
    <name evidence="1" type="ORF">C12CBH8_12890</name>
</gene>
<evidence type="ECO:0000313" key="2">
    <source>
        <dbReference type="Proteomes" id="UP000593890"/>
    </source>
</evidence>
<evidence type="ECO:0008006" key="3">
    <source>
        <dbReference type="Google" id="ProtNLM"/>
    </source>
</evidence>
<organism evidence="1 2">
    <name type="scientific">Solibaculum mannosilyticum</name>
    <dbReference type="NCBI Taxonomy" id="2780922"/>
    <lineage>
        <taxon>Bacteria</taxon>
        <taxon>Bacillati</taxon>
        <taxon>Bacillota</taxon>
        <taxon>Clostridia</taxon>
        <taxon>Eubacteriales</taxon>
        <taxon>Oscillospiraceae</taxon>
        <taxon>Solibaculum</taxon>
    </lineage>
</organism>
<proteinExistence type="predicted"/>
<accession>A0A7I8D1G7</accession>
<reference evidence="2" key="1">
    <citation type="submission" date="2020-07" db="EMBL/GenBank/DDBJ databases">
        <title>Complete genome sequencing of Clostridia bacterium strain 12CBH8.</title>
        <authorList>
            <person name="Sakamoto M."/>
            <person name="Murakami T."/>
            <person name="Mori H."/>
        </authorList>
    </citation>
    <scope>NUCLEOTIDE SEQUENCE [LARGE SCALE GENOMIC DNA]</scope>
    <source>
        <strain evidence="2">12CBH8</strain>
    </source>
</reference>
<keyword evidence="2" id="KW-1185">Reference proteome</keyword>
<dbReference type="KEGG" id="sman:C12CBH8_12890"/>
<dbReference type="Pfam" id="PF10076">
    <property type="entry name" value="Phage_Mu_Gp48"/>
    <property type="match status" value="1"/>
</dbReference>
<dbReference type="RefSeq" id="WP_215532817.1">
    <property type="nucleotide sequence ID" value="NZ_AP023321.1"/>
</dbReference>
<protein>
    <recommendedName>
        <fullName evidence="3">DUF2313 domain-containing protein</fullName>
    </recommendedName>
</protein>